<dbReference type="SUPFAM" id="SSF53649">
    <property type="entry name" value="Alkaline phosphatase-like"/>
    <property type="match status" value="1"/>
</dbReference>
<dbReference type="RefSeq" id="WP_344413161.1">
    <property type="nucleotide sequence ID" value="NZ_BAAAQK010000003.1"/>
</dbReference>
<protein>
    <recommendedName>
        <fullName evidence="3">Sulfatase N-terminal domain-containing protein</fullName>
    </recommendedName>
</protein>
<sequence>MSDSPAADPSGSPSADPDPADPDAPTPREASDPPGTGADPDRPAVAATRPRRPWLSGTLSALAVVAVWAALVVPTRLEQLTPLAFLRIPVEGLAAAALLLLLLPRARRWIAPVLGGLLGVLLIVRALDMGFLETLVRPFDPVTDWPLLGDAYAFLVGTAGQAGAIAIAAAAALLAIALVTLLALAGARIGRLVTAHRRGSAGAVAGLAVVWTACALVGAQIVPTVPVASRSTASLAKFEAEQIPTSIRDRAVFAQQAASDAYRGVPAAQRLSGLQGKDVVLTFVESYGRSAIEDPALDAQVDQVLDAGSAELKAAGFAARSGFLTSPIAGGGSWMAHATFLSGLHIDNQERYRGLVTSDRLTLSAAFRDAGWETTAIMPGTSEAWPEGKFYGFDRPYPVDTLGYRGPAYGWSSMPDQYALHQFQDRENARPGRGPLFSEVVLTSSHQPWTAVPSMVGWDQLGDGSVFATQPPITSDLPDPQRDKVQYARSIAYSLQSLISWVRTYGDENTVLVFLGDHQPIPAVTGDGASRDVPITIVAKDPAVLDKIADWHWDDGLRPAHDAPVWPMEAFRDRFFQAFGSAHTP</sequence>
<organism evidence="4 5">
    <name type="scientific">Pseudonocardia ailaonensis</name>
    <dbReference type="NCBI Taxonomy" id="367279"/>
    <lineage>
        <taxon>Bacteria</taxon>
        <taxon>Bacillati</taxon>
        <taxon>Actinomycetota</taxon>
        <taxon>Actinomycetes</taxon>
        <taxon>Pseudonocardiales</taxon>
        <taxon>Pseudonocardiaceae</taxon>
        <taxon>Pseudonocardia</taxon>
    </lineage>
</organism>
<proteinExistence type="predicted"/>
<feature type="transmembrane region" description="Helical" evidence="2">
    <location>
        <begin position="151"/>
        <end position="184"/>
    </location>
</feature>
<comment type="caution">
    <text evidence="4">The sequence shown here is derived from an EMBL/GenBank/DDBJ whole genome shotgun (WGS) entry which is preliminary data.</text>
</comment>
<evidence type="ECO:0000313" key="5">
    <source>
        <dbReference type="Proteomes" id="UP001500449"/>
    </source>
</evidence>
<reference evidence="4 5" key="1">
    <citation type="journal article" date="2019" name="Int. J. Syst. Evol. Microbiol.">
        <title>The Global Catalogue of Microorganisms (GCM) 10K type strain sequencing project: providing services to taxonomists for standard genome sequencing and annotation.</title>
        <authorList>
            <consortium name="The Broad Institute Genomics Platform"/>
            <consortium name="The Broad Institute Genome Sequencing Center for Infectious Disease"/>
            <person name="Wu L."/>
            <person name="Ma J."/>
        </authorList>
    </citation>
    <scope>NUCLEOTIDE SEQUENCE [LARGE SCALE GENOMIC DNA]</scope>
    <source>
        <strain evidence="4 5">JCM 16009</strain>
    </source>
</reference>
<dbReference type="EMBL" id="BAAAQK010000003">
    <property type="protein sequence ID" value="GAA1835178.1"/>
    <property type="molecule type" value="Genomic_DNA"/>
</dbReference>
<feature type="compositionally biased region" description="Low complexity" evidence="1">
    <location>
        <begin position="1"/>
        <end position="17"/>
    </location>
</feature>
<evidence type="ECO:0000313" key="4">
    <source>
        <dbReference type="EMBL" id="GAA1835178.1"/>
    </source>
</evidence>
<keyword evidence="2" id="KW-1133">Transmembrane helix</keyword>
<dbReference type="InterPro" id="IPR017850">
    <property type="entry name" value="Alkaline_phosphatase_core_sf"/>
</dbReference>
<evidence type="ECO:0000256" key="1">
    <source>
        <dbReference type="SAM" id="MobiDB-lite"/>
    </source>
</evidence>
<evidence type="ECO:0000259" key="3">
    <source>
        <dbReference type="Pfam" id="PF00884"/>
    </source>
</evidence>
<accession>A0ABN2MQG5</accession>
<dbReference type="Gene3D" id="3.40.720.10">
    <property type="entry name" value="Alkaline Phosphatase, subunit A"/>
    <property type="match status" value="1"/>
</dbReference>
<keyword evidence="2" id="KW-0812">Transmembrane</keyword>
<evidence type="ECO:0000256" key="2">
    <source>
        <dbReference type="SAM" id="Phobius"/>
    </source>
</evidence>
<name>A0ABN2MQG5_9PSEU</name>
<keyword evidence="2" id="KW-0472">Membrane</keyword>
<feature type="transmembrane region" description="Helical" evidence="2">
    <location>
        <begin position="110"/>
        <end position="131"/>
    </location>
</feature>
<feature type="region of interest" description="Disordered" evidence="1">
    <location>
        <begin position="1"/>
        <end position="50"/>
    </location>
</feature>
<feature type="transmembrane region" description="Helical" evidence="2">
    <location>
        <begin position="204"/>
        <end position="222"/>
    </location>
</feature>
<feature type="transmembrane region" description="Helical" evidence="2">
    <location>
        <begin position="84"/>
        <end position="103"/>
    </location>
</feature>
<gene>
    <name evidence="4" type="ORF">GCM10009836_11910</name>
</gene>
<feature type="transmembrane region" description="Helical" evidence="2">
    <location>
        <begin position="54"/>
        <end position="72"/>
    </location>
</feature>
<dbReference type="InterPro" id="IPR000917">
    <property type="entry name" value="Sulfatase_N"/>
</dbReference>
<keyword evidence="5" id="KW-1185">Reference proteome</keyword>
<feature type="domain" description="Sulfatase N-terminal" evidence="3">
    <location>
        <begin position="320"/>
        <end position="520"/>
    </location>
</feature>
<dbReference type="Proteomes" id="UP001500449">
    <property type="component" value="Unassembled WGS sequence"/>
</dbReference>
<dbReference type="Pfam" id="PF00884">
    <property type="entry name" value="Sulfatase"/>
    <property type="match status" value="1"/>
</dbReference>